<sequence>MVYQKSIETKKMIVNASKQLFKEQGFRKTTIRQIATKVNDLNSATLYYYFKSKDRIAEEIYAEYYEKIIELSKKLTVDFYQPLLFFYIQTKIHFKSVFATQASKKFYLEIFDLDWFDEFYFQSLFDLAFEIANYYEIDIDKEQIILFFIETGGAERNILLYHMSGRIALEDEKIINYIIKIFPKLLGINEKLINDLVEECDMIIKDVDISQLNFFGN</sequence>
<comment type="caution">
    <text evidence="4">The sequence shown here is derived from an EMBL/GenBank/DDBJ whole genome shotgun (WGS) entry which is preliminary data.</text>
</comment>
<accession>A0A1F2PCH2</accession>
<dbReference type="GO" id="GO:0003677">
    <property type="term" value="F:DNA binding"/>
    <property type="evidence" value="ECO:0007669"/>
    <property type="project" value="UniProtKB-UniRule"/>
</dbReference>
<evidence type="ECO:0000256" key="2">
    <source>
        <dbReference type="PROSITE-ProRule" id="PRU00335"/>
    </source>
</evidence>
<gene>
    <name evidence="4" type="primary">yttP_2</name>
    <name evidence="4" type="ORF">ACWI_34840</name>
</gene>
<dbReference type="STRING" id="52694.ACWI_34840"/>
<dbReference type="InterPro" id="IPR050624">
    <property type="entry name" value="HTH-type_Tx_Regulator"/>
</dbReference>
<dbReference type="Pfam" id="PF00440">
    <property type="entry name" value="TetR_N"/>
    <property type="match status" value="1"/>
</dbReference>
<evidence type="ECO:0000259" key="3">
    <source>
        <dbReference type="PROSITE" id="PS50977"/>
    </source>
</evidence>
<dbReference type="PANTHER" id="PTHR43479">
    <property type="entry name" value="ACREF/ENVCD OPERON REPRESSOR-RELATED"/>
    <property type="match status" value="1"/>
</dbReference>
<feature type="domain" description="HTH tetR-type" evidence="3">
    <location>
        <begin position="7"/>
        <end position="68"/>
    </location>
</feature>
<dbReference type="InterPro" id="IPR009057">
    <property type="entry name" value="Homeodomain-like_sf"/>
</dbReference>
<dbReference type="Gene3D" id="1.10.357.10">
    <property type="entry name" value="Tetracycline Repressor, domain 2"/>
    <property type="match status" value="1"/>
</dbReference>
<name>A0A1F2PCH2_9FIRM</name>
<dbReference type="PROSITE" id="PS50977">
    <property type="entry name" value="HTH_TETR_2"/>
    <property type="match status" value="1"/>
</dbReference>
<dbReference type="SUPFAM" id="SSF46689">
    <property type="entry name" value="Homeodomain-like"/>
    <property type="match status" value="1"/>
</dbReference>
<dbReference type="InterPro" id="IPR001647">
    <property type="entry name" value="HTH_TetR"/>
</dbReference>
<dbReference type="RefSeq" id="WP_070372722.1">
    <property type="nucleotide sequence ID" value="NZ_LKEU01000050.1"/>
</dbReference>
<dbReference type="Proteomes" id="UP000176244">
    <property type="component" value="Unassembled WGS sequence"/>
</dbReference>
<dbReference type="EMBL" id="LKEU01000050">
    <property type="protein sequence ID" value="OFV68948.1"/>
    <property type="molecule type" value="Genomic_DNA"/>
</dbReference>
<organism evidence="4 5">
    <name type="scientific">Acetobacterium wieringae</name>
    <dbReference type="NCBI Taxonomy" id="52694"/>
    <lineage>
        <taxon>Bacteria</taxon>
        <taxon>Bacillati</taxon>
        <taxon>Bacillota</taxon>
        <taxon>Clostridia</taxon>
        <taxon>Eubacteriales</taxon>
        <taxon>Eubacteriaceae</taxon>
        <taxon>Acetobacterium</taxon>
    </lineage>
</organism>
<evidence type="ECO:0000256" key="1">
    <source>
        <dbReference type="ARBA" id="ARBA00023125"/>
    </source>
</evidence>
<proteinExistence type="predicted"/>
<dbReference type="OrthoDB" id="9785164at2"/>
<feature type="DNA-binding region" description="H-T-H motif" evidence="2">
    <location>
        <begin position="31"/>
        <end position="50"/>
    </location>
</feature>
<evidence type="ECO:0000313" key="5">
    <source>
        <dbReference type="Proteomes" id="UP000176244"/>
    </source>
</evidence>
<protein>
    <submittedName>
        <fullName evidence="4">Putative HTH-type transcriptional regulator YttP</fullName>
    </submittedName>
</protein>
<reference evidence="4 5" key="1">
    <citation type="submission" date="2015-09" db="EMBL/GenBank/DDBJ databases">
        <title>Genome sequence of Acetobacterium wieringae DSM 1911.</title>
        <authorList>
            <person name="Poehlein A."/>
            <person name="Bengelsdorf F.R."/>
            <person name="Schiel-Bengelsdorf B."/>
            <person name="Duerre P."/>
            <person name="Daniel R."/>
        </authorList>
    </citation>
    <scope>NUCLEOTIDE SEQUENCE [LARGE SCALE GENOMIC DNA]</scope>
    <source>
        <strain evidence="4 5">DSM 1911</strain>
    </source>
</reference>
<keyword evidence="1 2" id="KW-0238">DNA-binding</keyword>
<dbReference type="AlphaFoldDB" id="A0A1F2PCH2"/>
<evidence type="ECO:0000313" key="4">
    <source>
        <dbReference type="EMBL" id="OFV68948.1"/>
    </source>
</evidence>
<dbReference type="PANTHER" id="PTHR43479:SF11">
    <property type="entry name" value="ACREF_ENVCD OPERON REPRESSOR-RELATED"/>
    <property type="match status" value="1"/>
</dbReference>